<organism evidence="1 2">
    <name type="scientific">Paenibacillus agilis</name>
    <dbReference type="NCBI Taxonomy" id="3020863"/>
    <lineage>
        <taxon>Bacteria</taxon>
        <taxon>Bacillati</taxon>
        <taxon>Bacillota</taxon>
        <taxon>Bacilli</taxon>
        <taxon>Bacillales</taxon>
        <taxon>Paenibacillaceae</taxon>
        <taxon>Paenibacillus</taxon>
    </lineage>
</organism>
<accession>A0A559IL19</accession>
<evidence type="ECO:0000313" key="1">
    <source>
        <dbReference type="EMBL" id="TVX88355.1"/>
    </source>
</evidence>
<dbReference type="Pfam" id="PF09693">
    <property type="entry name" value="Phage_XkdX"/>
    <property type="match status" value="1"/>
</dbReference>
<name>A0A559IL19_9BACL</name>
<evidence type="ECO:0000313" key="2">
    <source>
        <dbReference type="Proteomes" id="UP000318102"/>
    </source>
</evidence>
<dbReference type="OrthoDB" id="1940916at2"/>
<proteinExistence type="predicted"/>
<dbReference type="AlphaFoldDB" id="A0A559IL19"/>
<dbReference type="InterPro" id="IPR010022">
    <property type="entry name" value="XkdX"/>
</dbReference>
<dbReference type="EMBL" id="VNJK01000003">
    <property type="protein sequence ID" value="TVX88355.1"/>
    <property type="molecule type" value="Genomic_DNA"/>
</dbReference>
<gene>
    <name evidence="1" type="ORF">FPZ44_20960</name>
</gene>
<sequence>MEFWKYAFDMNWINAEILRKAVQTTSNPSGEITPEQYREITSINYV</sequence>
<dbReference type="Proteomes" id="UP000318102">
    <property type="component" value="Unassembled WGS sequence"/>
</dbReference>
<comment type="caution">
    <text evidence="1">The sequence shown here is derived from an EMBL/GenBank/DDBJ whole genome shotgun (WGS) entry which is preliminary data.</text>
</comment>
<protein>
    <submittedName>
        <fullName evidence="1">XkdX family protein</fullName>
    </submittedName>
</protein>
<keyword evidence="2" id="KW-1185">Reference proteome</keyword>
<reference evidence="1 2" key="1">
    <citation type="submission" date="2019-07" db="EMBL/GenBank/DDBJ databases">
        <authorList>
            <person name="Kim J."/>
        </authorList>
    </citation>
    <scope>NUCLEOTIDE SEQUENCE [LARGE SCALE GENOMIC DNA]</scope>
    <source>
        <strain evidence="1 2">N4</strain>
    </source>
</reference>
<dbReference type="RefSeq" id="WP_144993565.1">
    <property type="nucleotide sequence ID" value="NZ_VNJK01000003.1"/>
</dbReference>